<reference evidence="1 2" key="1">
    <citation type="journal article" date="2014" name="Genome Announc.">
        <title>Draft genome sequences of the altered schaedler flora, a defined bacterial community from gnotobiotic mice.</title>
        <authorList>
            <person name="Wannemuehler M.J."/>
            <person name="Overstreet A.M."/>
            <person name="Ward D.V."/>
            <person name="Phillips G.J."/>
        </authorList>
    </citation>
    <scope>NUCLEOTIDE SEQUENCE [LARGE SCALE GENOMIC DNA]</scope>
    <source>
        <strain evidence="1 2">ASF492</strain>
    </source>
</reference>
<dbReference type="HOGENOM" id="CLU_3309947_0_0_9"/>
<dbReference type="EMBL" id="AQFT01000191">
    <property type="protein sequence ID" value="EMZ18079.1"/>
    <property type="molecule type" value="Genomic_DNA"/>
</dbReference>
<dbReference type="Proteomes" id="UP000012589">
    <property type="component" value="Unassembled WGS sequence"/>
</dbReference>
<organism evidence="1 2">
    <name type="scientific">Eubacterium plexicaudatum ASF492</name>
    <dbReference type="NCBI Taxonomy" id="1235802"/>
    <lineage>
        <taxon>Bacteria</taxon>
        <taxon>Bacillati</taxon>
        <taxon>Bacillota</taxon>
        <taxon>Clostridia</taxon>
        <taxon>Eubacteriales</taxon>
        <taxon>Eubacteriaceae</taxon>
        <taxon>Eubacterium</taxon>
    </lineage>
</organism>
<proteinExistence type="predicted"/>
<accession>N2A0J1</accession>
<evidence type="ECO:0000313" key="1">
    <source>
        <dbReference type="EMBL" id="EMZ18079.1"/>
    </source>
</evidence>
<comment type="caution">
    <text evidence="1">The sequence shown here is derived from an EMBL/GenBank/DDBJ whole genome shotgun (WGS) entry which is preliminary data.</text>
</comment>
<sequence length="39" mass="4526">MLTKFEMNSPKNTPTLVKIVFPDLTEVCATIFITLIRYH</sequence>
<gene>
    <name evidence="1" type="ORF">C823_05840</name>
</gene>
<dbReference type="AlphaFoldDB" id="N2A0J1"/>
<evidence type="ECO:0000313" key="2">
    <source>
        <dbReference type="Proteomes" id="UP000012589"/>
    </source>
</evidence>
<dbReference type="PATRIC" id="fig|1235802.3.peg.6173"/>
<protein>
    <submittedName>
        <fullName evidence="1">Uncharacterized protein</fullName>
    </submittedName>
</protein>
<keyword evidence="2" id="KW-1185">Reference proteome</keyword>
<name>N2A0J1_9FIRM</name>